<keyword evidence="1" id="KW-0812">Transmembrane</keyword>
<proteinExistence type="predicted"/>
<feature type="transmembrane region" description="Helical" evidence="1">
    <location>
        <begin position="67"/>
        <end position="91"/>
    </location>
</feature>
<evidence type="ECO:0000256" key="1">
    <source>
        <dbReference type="SAM" id="Phobius"/>
    </source>
</evidence>
<evidence type="ECO:0000313" key="3">
    <source>
        <dbReference type="Proteomes" id="UP000708208"/>
    </source>
</evidence>
<feature type="transmembrane region" description="Helical" evidence="1">
    <location>
        <begin position="129"/>
        <end position="149"/>
    </location>
</feature>
<gene>
    <name evidence="2" type="ORF">AFUS01_LOCUS13577</name>
</gene>
<reference evidence="2" key="1">
    <citation type="submission" date="2021-06" db="EMBL/GenBank/DDBJ databases">
        <authorList>
            <person name="Hodson N. C."/>
            <person name="Mongue J. A."/>
            <person name="Jaron S. K."/>
        </authorList>
    </citation>
    <scope>NUCLEOTIDE SEQUENCE</scope>
</reference>
<dbReference type="AlphaFoldDB" id="A0A8J2P4Y8"/>
<dbReference type="EMBL" id="CAJVCH010111093">
    <property type="protein sequence ID" value="CAG7724565.1"/>
    <property type="molecule type" value="Genomic_DNA"/>
</dbReference>
<accession>A0A8J2P4Y8</accession>
<organism evidence="2 3">
    <name type="scientific">Allacma fusca</name>
    <dbReference type="NCBI Taxonomy" id="39272"/>
    <lineage>
        <taxon>Eukaryota</taxon>
        <taxon>Metazoa</taxon>
        <taxon>Ecdysozoa</taxon>
        <taxon>Arthropoda</taxon>
        <taxon>Hexapoda</taxon>
        <taxon>Collembola</taxon>
        <taxon>Symphypleona</taxon>
        <taxon>Sminthuridae</taxon>
        <taxon>Allacma</taxon>
    </lineage>
</organism>
<name>A0A8J2P4Y8_9HEXA</name>
<dbReference type="Proteomes" id="UP000708208">
    <property type="component" value="Unassembled WGS sequence"/>
</dbReference>
<keyword evidence="1" id="KW-0472">Membrane</keyword>
<feature type="transmembrane region" description="Helical" evidence="1">
    <location>
        <begin position="98"/>
        <end position="123"/>
    </location>
</feature>
<feature type="transmembrane region" description="Helical" evidence="1">
    <location>
        <begin position="15"/>
        <end position="38"/>
    </location>
</feature>
<evidence type="ECO:0000313" key="2">
    <source>
        <dbReference type="EMBL" id="CAG7724565.1"/>
    </source>
</evidence>
<keyword evidence="1" id="KW-1133">Transmembrane helix</keyword>
<comment type="caution">
    <text evidence="2">The sequence shown here is derived from an EMBL/GenBank/DDBJ whole genome shotgun (WGS) entry which is preliminary data.</text>
</comment>
<protein>
    <submittedName>
        <fullName evidence="2">Uncharacterized protein</fullName>
    </submittedName>
</protein>
<sequence>MVCPACGCVRPRTGAIIVGTIDTIVGTVGIGMTCLVLYDNRIRERDSKFLEPPGEALDAHINNLNAAFWYVALSWLFPATVTFFLGVMIIFSAIMNHFCLATICIVINMMLIMGSIAIFFIMMVFSTPWIITIPVIFAAGLQIYFLWIVQDYRHTELKPILRYS</sequence>
<keyword evidence="3" id="KW-1185">Reference proteome</keyword>